<evidence type="ECO:0000259" key="5">
    <source>
        <dbReference type="Pfam" id="PF03460"/>
    </source>
</evidence>
<name>A0ABN2IZN4_9ACTN</name>
<dbReference type="PANTHER" id="PTHR32439">
    <property type="entry name" value="FERREDOXIN--NITRITE REDUCTASE, CHLOROPLASTIC"/>
    <property type="match status" value="1"/>
</dbReference>
<keyword evidence="1" id="KW-0004">4Fe-4S</keyword>
<gene>
    <name evidence="6" type="ORF">GCM10009831_25820</name>
</gene>
<evidence type="ECO:0000256" key="3">
    <source>
        <dbReference type="ARBA" id="ARBA00023002"/>
    </source>
</evidence>
<comment type="caution">
    <text evidence="6">The sequence shown here is derived from an EMBL/GenBank/DDBJ whole genome shotgun (WGS) entry which is preliminary data.</text>
</comment>
<evidence type="ECO:0000256" key="1">
    <source>
        <dbReference type="ARBA" id="ARBA00022485"/>
    </source>
</evidence>
<protein>
    <recommendedName>
        <fullName evidence="5">Nitrite/Sulfite reductase ferredoxin-like domain-containing protein</fullName>
    </recommendedName>
</protein>
<keyword evidence="1" id="KW-0411">Iron-sulfur</keyword>
<dbReference type="PANTHER" id="PTHR32439:SF9">
    <property type="entry name" value="BLR3264 PROTEIN"/>
    <property type="match status" value="1"/>
</dbReference>
<evidence type="ECO:0000256" key="2">
    <source>
        <dbReference type="ARBA" id="ARBA00022617"/>
    </source>
</evidence>
<dbReference type="Gene3D" id="3.90.480.20">
    <property type="match status" value="1"/>
</dbReference>
<accession>A0ABN2IZN4</accession>
<keyword evidence="2" id="KW-0479">Metal-binding</keyword>
<dbReference type="Proteomes" id="UP001500383">
    <property type="component" value="Unassembled WGS sequence"/>
</dbReference>
<keyword evidence="2" id="KW-0408">Iron</keyword>
<dbReference type="SUPFAM" id="SSF55124">
    <property type="entry name" value="Nitrite/Sulfite reductase N-terminal domain-like"/>
    <property type="match status" value="1"/>
</dbReference>
<evidence type="ECO:0000256" key="4">
    <source>
        <dbReference type="SAM" id="MobiDB-lite"/>
    </source>
</evidence>
<dbReference type="Pfam" id="PF03460">
    <property type="entry name" value="NIR_SIR_ferr"/>
    <property type="match status" value="1"/>
</dbReference>
<dbReference type="EMBL" id="BAAAQG010000012">
    <property type="protein sequence ID" value="GAA1714983.1"/>
    <property type="molecule type" value="Genomic_DNA"/>
</dbReference>
<feature type="region of interest" description="Disordered" evidence="4">
    <location>
        <begin position="1"/>
        <end position="48"/>
    </location>
</feature>
<reference evidence="6 7" key="1">
    <citation type="journal article" date="2019" name="Int. J. Syst. Evol. Microbiol.">
        <title>The Global Catalogue of Microorganisms (GCM) 10K type strain sequencing project: providing services to taxonomists for standard genome sequencing and annotation.</title>
        <authorList>
            <consortium name="The Broad Institute Genomics Platform"/>
            <consortium name="The Broad Institute Genome Sequencing Center for Infectious Disease"/>
            <person name="Wu L."/>
            <person name="Ma J."/>
        </authorList>
    </citation>
    <scope>NUCLEOTIDE SEQUENCE [LARGE SCALE GENOMIC DNA]</scope>
    <source>
        <strain evidence="6 7">JCM 16002</strain>
    </source>
</reference>
<evidence type="ECO:0000313" key="7">
    <source>
        <dbReference type="Proteomes" id="UP001500383"/>
    </source>
</evidence>
<feature type="domain" description="Nitrite/Sulfite reductase ferredoxin-like" evidence="5">
    <location>
        <begin position="80"/>
        <end position="129"/>
    </location>
</feature>
<sequence length="344" mass="36138">MRDLRDYSGEGRAGFSSGFPSTTAPASLSGAGPPRMSGRRLPAPREPPLAATLCPVRASGPTRRTRTDLCPGVLRPWPAEDGALVRLRVPGGRVSPESLAALHRVAARYGDDDVHVTTRANLQLRALPMSRDGRLADDVVTALAATGLLPAPSHELVRNVLVSPLTGLVGGRADLRPVTDRLDAGLRADPGLAGLSGRFLFVLDDGRGDLVDRPGDLGLATLDADTVQLRVGADWSAVVPLEEAADRLLDLARDFAAARGTGPDAPWHVRELPVPLAAARPGDERLPTPIPALPYGPVPGSSGRIEHVGAGDGVLTRAVIDRLTGDDVTELIVTPWRGVLTVRT</sequence>
<dbReference type="InterPro" id="IPR005117">
    <property type="entry name" value="NiRdtase/SiRdtase_haem-b_fer"/>
</dbReference>
<dbReference type="InterPro" id="IPR051329">
    <property type="entry name" value="NIR_SIR_4Fe-4S"/>
</dbReference>
<keyword evidence="2" id="KW-0349">Heme</keyword>
<organism evidence="6 7">
    <name type="scientific">Dietzia cercidiphylli</name>
    <dbReference type="NCBI Taxonomy" id="498199"/>
    <lineage>
        <taxon>Bacteria</taxon>
        <taxon>Bacillati</taxon>
        <taxon>Actinomycetota</taxon>
        <taxon>Actinomycetes</taxon>
        <taxon>Mycobacteriales</taxon>
        <taxon>Dietziaceae</taxon>
        <taxon>Dietzia</taxon>
    </lineage>
</organism>
<proteinExistence type="predicted"/>
<keyword evidence="3" id="KW-0560">Oxidoreductase</keyword>
<dbReference type="InterPro" id="IPR036136">
    <property type="entry name" value="Nit/Sulf_reduc_fer-like_dom_sf"/>
</dbReference>
<evidence type="ECO:0000313" key="6">
    <source>
        <dbReference type="EMBL" id="GAA1714983.1"/>
    </source>
</evidence>
<keyword evidence="7" id="KW-1185">Reference proteome</keyword>